<evidence type="ECO:0000313" key="2">
    <source>
        <dbReference type="EMBL" id="MBM7810051.1"/>
    </source>
</evidence>
<proteinExistence type="predicted"/>
<sequence>MIGRSTLSGNRTGDGAVGVIGADGNLDTARGGGGGHGGAVFSDGIALRISKSDLKGNSTGRGGWGAHGLRGKDNAADAEQLRGGPGGEGGWGGDGGAIANHAGVFELLHSSVEGNRTGAGGPGGASGRGGDNANGPGGDGARPVSGGPGGSGGAIDLRDSEVNVQGGSATGNTTGDGGPAGRAGDGGNGVEGGKGGGRAGGRGRASGGDGGSGGALSIRPITPGERTVTLFGFEAKGNRTGNGGNGGDGGFGVPGLQEGHGGSGGRGGNGGGLHVARRGPVHLTLDYFVHNATGAGGRGGLSPAPDIPDAGPGNRGVGGAIDRESLTTEVTLNQVYFTDNDPDNCRDIPGC</sequence>
<feature type="compositionally biased region" description="Gly residues" evidence="1">
    <location>
        <begin position="117"/>
        <end position="153"/>
    </location>
</feature>
<feature type="compositionally biased region" description="Gly residues" evidence="1">
    <location>
        <begin position="240"/>
        <end position="272"/>
    </location>
</feature>
<dbReference type="EMBL" id="JAFBCL010000001">
    <property type="protein sequence ID" value="MBM7810051.1"/>
    <property type="molecule type" value="Genomic_DNA"/>
</dbReference>
<comment type="caution">
    <text evidence="2">The sequence shown here is derived from an EMBL/GenBank/DDBJ whole genome shotgun (WGS) entry which is preliminary data.</text>
</comment>
<protein>
    <recommendedName>
        <fullName evidence="4">PE-PGRS family protein</fullName>
    </recommendedName>
</protein>
<name>A0ABS2S1E0_9PSEU</name>
<dbReference type="Proteomes" id="UP001195724">
    <property type="component" value="Unassembled WGS sequence"/>
</dbReference>
<feature type="compositionally biased region" description="Gly residues" evidence="1">
    <location>
        <begin position="174"/>
        <end position="214"/>
    </location>
</feature>
<dbReference type="RefSeq" id="WP_204841073.1">
    <property type="nucleotide sequence ID" value="NZ_JAFBCL010000001.1"/>
</dbReference>
<feature type="compositionally biased region" description="Polar residues" evidence="1">
    <location>
        <begin position="162"/>
        <end position="173"/>
    </location>
</feature>
<gene>
    <name evidence="2" type="ORF">JOE68_000916</name>
</gene>
<evidence type="ECO:0000313" key="3">
    <source>
        <dbReference type="Proteomes" id="UP001195724"/>
    </source>
</evidence>
<keyword evidence="3" id="KW-1185">Reference proteome</keyword>
<feature type="region of interest" description="Disordered" evidence="1">
    <location>
        <begin position="235"/>
        <end position="272"/>
    </location>
</feature>
<organism evidence="2 3">
    <name type="scientific">Saccharothrix algeriensis</name>
    <dbReference type="NCBI Taxonomy" id="173560"/>
    <lineage>
        <taxon>Bacteria</taxon>
        <taxon>Bacillati</taxon>
        <taxon>Actinomycetota</taxon>
        <taxon>Actinomycetes</taxon>
        <taxon>Pseudonocardiales</taxon>
        <taxon>Pseudonocardiaceae</taxon>
        <taxon>Saccharothrix</taxon>
    </lineage>
</organism>
<reference evidence="2 3" key="1">
    <citation type="submission" date="2021-01" db="EMBL/GenBank/DDBJ databases">
        <title>Sequencing the genomes of 1000 actinobacteria strains.</title>
        <authorList>
            <person name="Klenk H.-P."/>
        </authorList>
    </citation>
    <scope>NUCLEOTIDE SEQUENCE [LARGE SCALE GENOMIC DNA]</scope>
    <source>
        <strain evidence="2 3">DSM 44581</strain>
    </source>
</reference>
<feature type="region of interest" description="Disordered" evidence="1">
    <location>
        <begin position="113"/>
        <end position="223"/>
    </location>
</feature>
<evidence type="ECO:0008006" key="4">
    <source>
        <dbReference type="Google" id="ProtNLM"/>
    </source>
</evidence>
<feature type="region of interest" description="Disordered" evidence="1">
    <location>
        <begin position="297"/>
        <end position="321"/>
    </location>
</feature>
<evidence type="ECO:0000256" key="1">
    <source>
        <dbReference type="SAM" id="MobiDB-lite"/>
    </source>
</evidence>
<accession>A0ABS2S1E0</accession>